<organism evidence="4 5">
    <name type="scientific">Saccharopolyspora karakumensis</name>
    <dbReference type="NCBI Taxonomy" id="2530386"/>
    <lineage>
        <taxon>Bacteria</taxon>
        <taxon>Bacillati</taxon>
        <taxon>Actinomycetota</taxon>
        <taxon>Actinomycetes</taxon>
        <taxon>Pseudonocardiales</taxon>
        <taxon>Pseudonocardiaceae</taxon>
        <taxon>Saccharopolyspora</taxon>
    </lineage>
</organism>
<dbReference type="EMBL" id="SMLA01000006">
    <property type="protein sequence ID" value="TDD91166.1"/>
    <property type="molecule type" value="Genomic_DNA"/>
</dbReference>
<dbReference type="Gene3D" id="3.90.400.10">
    <property type="entry name" value="Oligo-1,6-glucosidase, Domain 2"/>
    <property type="match status" value="1"/>
</dbReference>
<feature type="compositionally biased region" description="Basic and acidic residues" evidence="2">
    <location>
        <begin position="552"/>
        <end position="569"/>
    </location>
</feature>
<evidence type="ECO:0000313" key="5">
    <source>
        <dbReference type="Proteomes" id="UP000294723"/>
    </source>
</evidence>
<reference evidence="4 5" key="1">
    <citation type="submission" date="2019-03" db="EMBL/GenBank/DDBJ databases">
        <title>Draft genome sequences of novel Actinobacteria.</title>
        <authorList>
            <person name="Sahin N."/>
            <person name="Ay H."/>
            <person name="Saygin H."/>
        </authorList>
    </citation>
    <scope>NUCLEOTIDE SEQUENCE [LARGE SCALE GENOMIC DNA]</scope>
    <source>
        <strain evidence="4 5">5K548</strain>
    </source>
</reference>
<feature type="compositionally biased region" description="Polar residues" evidence="2">
    <location>
        <begin position="401"/>
        <end position="410"/>
    </location>
</feature>
<dbReference type="Gene3D" id="3.20.20.80">
    <property type="entry name" value="Glycosidases"/>
    <property type="match status" value="1"/>
</dbReference>
<comment type="similarity">
    <text evidence="1">Belongs to the glycosyl hydrolase 13 family.</text>
</comment>
<evidence type="ECO:0000313" key="4">
    <source>
        <dbReference type="EMBL" id="TDD91166.1"/>
    </source>
</evidence>
<keyword evidence="5" id="KW-1185">Reference proteome</keyword>
<protein>
    <submittedName>
        <fullName evidence="4">Oligo-1,6-glucosidase</fullName>
    </submittedName>
</protein>
<name>A0A4R5BZ40_9PSEU</name>
<feature type="domain" description="Glycosyl hydrolase family 13 catalytic" evidence="3">
    <location>
        <begin position="38"/>
        <end position="461"/>
    </location>
</feature>
<evidence type="ECO:0000256" key="1">
    <source>
        <dbReference type="ARBA" id="ARBA00008061"/>
    </source>
</evidence>
<dbReference type="InterPro" id="IPR006047">
    <property type="entry name" value="GH13_cat_dom"/>
</dbReference>
<dbReference type="AlphaFoldDB" id="A0A4R5BZ40"/>
<evidence type="ECO:0000259" key="3">
    <source>
        <dbReference type="SMART" id="SM00642"/>
    </source>
</evidence>
<dbReference type="InterPro" id="IPR017853">
    <property type="entry name" value="GH"/>
</dbReference>
<dbReference type="PANTHER" id="PTHR10357">
    <property type="entry name" value="ALPHA-AMYLASE FAMILY MEMBER"/>
    <property type="match status" value="1"/>
</dbReference>
<dbReference type="RefSeq" id="WP_132681545.1">
    <property type="nucleotide sequence ID" value="NZ_SMLA01000006.1"/>
</dbReference>
<accession>A0A4R5BZ40</accession>
<dbReference type="InterPro" id="IPR045857">
    <property type="entry name" value="O16G_dom_2"/>
</dbReference>
<feature type="region of interest" description="Disordered" evidence="2">
    <location>
        <begin position="399"/>
        <end position="421"/>
    </location>
</feature>
<evidence type="ECO:0000256" key="2">
    <source>
        <dbReference type="SAM" id="MobiDB-lite"/>
    </source>
</evidence>
<dbReference type="Pfam" id="PF00128">
    <property type="entry name" value="Alpha-amylase"/>
    <property type="match status" value="2"/>
</dbReference>
<dbReference type="GO" id="GO:0009313">
    <property type="term" value="P:oligosaccharide catabolic process"/>
    <property type="evidence" value="ECO:0007669"/>
    <property type="project" value="TreeGrafter"/>
</dbReference>
<dbReference type="PANTHER" id="PTHR10357:SF179">
    <property type="entry name" value="NEUTRAL AND BASIC AMINO ACID TRANSPORT PROTEIN RBAT"/>
    <property type="match status" value="1"/>
</dbReference>
<dbReference type="Proteomes" id="UP000294723">
    <property type="component" value="Unassembled WGS sequence"/>
</dbReference>
<dbReference type="SMART" id="SM00642">
    <property type="entry name" value="Aamy"/>
    <property type="match status" value="1"/>
</dbReference>
<sequence length="578" mass="62908">MIGAGAVLAGAAVLPISRVSPAAASGQPSWLADAVLYQVYPQSFADTNGDGIGDLRGITEHLDHLAWLGITAIWANPVFPSPFTDAGYDITDYVGVHPRYGAQEDVAELVTEARARGIRVLFDLVAGHTSDQHPWFLQSLQDDTDSRYVWATPDQLPPDGSLPEDFVASPGPREGAFLKNYYETQPAINYGYARMNPDQPWRQPVDAEGPKRNREAMREVMDHWLKLGVSGFRCDLAATLVKDDPGWVETGKLWGEMRAWMDEHHPDAVMIAEWGDPATSVPAGFDGDFFLPVNGPGDGAPWKSLWQDNPYFGADGTGSAKTFVDAWQQTEQAIGSPGHILLPSANHDGALRLNNGVRTPEEVPAAFAFWLTWPTVPTLYYGEEIGMRLIEGLPDVEGSAGRQNNRTPMQWNDGPNAGFSTAPAEELYIPQDPDPNRPTVAGQLADEGSLLNFVQRVIALRTKHPELGSGGAVEVFHDGYPLTYLRGDRFLITINPSREQVTVDVADDRLAKARPVEDSGVRVEGRTITVPAFGYAILDLGEQPIPGLSRGNLREAPESPPALRRDAGSHGHITWGSG</sequence>
<dbReference type="SUPFAM" id="SSF51445">
    <property type="entry name" value="(Trans)glycosidases"/>
    <property type="match status" value="1"/>
</dbReference>
<comment type="caution">
    <text evidence="4">The sequence shown here is derived from an EMBL/GenBank/DDBJ whole genome shotgun (WGS) entry which is preliminary data.</text>
</comment>
<gene>
    <name evidence="4" type="ORF">E1202_05930</name>
</gene>
<dbReference type="GO" id="GO:0004556">
    <property type="term" value="F:alpha-amylase activity"/>
    <property type="evidence" value="ECO:0007669"/>
    <property type="project" value="TreeGrafter"/>
</dbReference>
<proteinExistence type="inferred from homology"/>
<feature type="region of interest" description="Disordered" evidence="2">
    <location>
        <begin position="548"/>
        <end position="578"/>
    </location>
</feature>